<protein>
    <recommendedName>
        <fullName evidence="4">Lipoprotein</fullName>
    </recommendedName>
</protein>
<dbReference type="AlphaFoldDB" id="A0A564Z861"/>
<feature type="chain" id="PRO_5022243288" description="Lipoprotein" evidence="1">
    <location>
        <begin position="24"/>
        <end position="237"/>
    </location>
</feature>
<accession>A0A564Z861</accession>
<gene>
    <name evidence="2" type="ORF">WMSIL1_LOCUS13566</name>
</gene>
<dbReference type="EMBL" id="CABIJS010000697">
    <property type="protein sequence ID" value="VUZ55650.1"/>
    <property type="molecule type" value="Genomic_DNA"/>
</dbReference>
<evidence type="ECO:0000256" key="1">
    <source>
        <dbReference type="SAM" id="SignalP"/>
    </source>
</evidence>
<reference evidence="2 3" key="1">
    <citation type="submission" date="2019-07" db="EMBL/GenBank/DDBJ databases">
        <authorList>
            <person name="Jastrzebski P J."/>
            <person name="Paukszto L."/>
            <person name="Jastrzebski P J."/>
        </authorList>
    </citation>
    <scope>NUCLEOTIDE SEQUENCE [LARGE SCALE GENOMIC DNA]</scope>
    <source>
        <strain evidence="2 3">WMS-il1</strain>
    </source>
</reference>
<evidence type="ECO:0008006" key="4">
    <source>
        <dbReference type="Google" id="ProtNLM"/>
    </source>
</evidence>
<name>A0A564Z861_HYMDI</name>
<evidence type="ECO:0000313" key="2">
    <source>
        <dbReference type="EMBL" id="VUZ55650.1"/>
    </source>
</evidence>
<keyword evidence="3" id="KW-1185">Reference proteome</keyword>
<feature type="non-terminal residue" evidence="2">
    <location>
        <position position="237"/>
    </location>
</feature>
<dbReference type="Proteomes" id="UP000321570">
    <property type="component" value="Unassembled WGS sequence"/>
</dbReference>
<evidence type="ECO:0000313" key="3">
    <source>
        <dbReference type="Proteomes" id="UP000321570"/>
    </source>
</evidence>
<keyword evidence="1" id="KW-0732">Signal</keyword>
<proteinExistence type="predicted"/>
<organism evidence="2 3">
    <name type="scientific">Hymenolepis diminuta</name>
    <name type="common">Rat tapeworm</name>
    <dbReference type="NCBI Taxonomy" id="6216"/>
    <lineage>
        <taxon>Eukaryota</taxon>
        <taxon>Metazoa</taxon>
        <taxon>Spiralia</taxon>
        <taxon>Lophotrochozoa</taxon>
        <taxon>Platyhelminthes</taxon>
        <taxon>Cestoda</taxon>
        <taxon>Eucestoda</taxon>
        <taxon>Cyclophyllidea</taxon>
        <taxon>Hymenolepididae</taxon>
        <taxon>Hymenolepis</taxon>
    </lineage>
</organism>
<feature type="signal peptide" evidence="1">
    <location>
        <begin position="1"/>
        <end position="23"/>
    </location>
</feature>
<sequence>MVLISTIIIGLMVFILTMMSGEGCTYLVEESAVEKTDYVFNNILGKEFDSTSPNELVTIEQPKNVLTALLTKCNYDPAETSVGLLSAVGYSNLVNVFAIADSNTIQKALNDSRENVINQIQTLNIANSLPARYNLQNIKDKLEKALENLTISPLIRETTGYKEEISKLEKTCQNLITYDDNSLIDANMKFLSIIYELNGNQRMVDNAHRDLKRLDDGLMLTKSYNEFLKIFDQTLTV</sequence>